<gene>
    <name evidence="3" type="ORF">E4U56_001414</name>
</gene>
<comment type="caution">
    <text evidence="3">The sequence shown here is derived from an EMBL/GenBank/DDBJ whole genome shotgun (WGS) entry which is preliminary data.</text>
</comment>
<protein>
    <submittedName>
        <fullName evidence="3">Uncharacterized protein</fullName>
    </submittedName>
</protein>
<feature type="region of interest" description="Disordered" evidence="1">
    <location>
        <begin position="235"/>
        <end position="265"/>
    </location>
</feature>
<dbReference type="OrthoDB" id="5347452at2759"/>
<evidence type="ECO:0000313" key="4">
    <source>
        <dbReference type="Proteomes" id="UP000784919"/>
    </source>
</evidence>
<feature type="region of interest" description="Disordered" evidence="1">
    <location>
        <begin position="43"/>
        <end position="62"/>
    </location>
</feature>
<feature type="compositionally biased region" description="Low complexity" evidence="1">
    <location>
        <begin position="242"/>
        <end position="252"/>
    </location>
</feature>
<evidence type="ECO:0000313" key="3">
    <source>
        <dbReference type="EMBL" id="KAG5976743.1"/>
    </source>
</evidence>
<keyword evidence="2" id="KW-1133">Transmembrane helix</keyword>
<feature type="region of interest" description="Disordered" evidence="1">
    <location>
        <begin position="355"/>
        <end position="412"/>
    </location>
</feature>
<dbReference type="AlphaFoldDB" id="A0A9P7MZA0"/>
<sequence length="412" mass="43936">MRSIKRSLTMKTSFVLGAASAVASIGVASRNLIATQSRATDTAPLPGLGASPPETTPPPGLDDIQKGLFKRDSLSLLLAPDNTCGWISGSSAAPYLCNSGDTCCLVLPPSTGQGFIFCSQRGYAGFERRYVKCFDYSNYHASTDCGECHNGNVLKCESSSLPYCNTYYFLGRAVLDFRCESTRESPVIDVFGTARINWVETTWVGQTSSRTYESEEIMADPVPYHDSTTVSELTPKNVIAASPTTSRSSSGDSSERDSGKTSIGTTVASLTTTSIVTRGAPYGSSGLGYYRPPHIDMGSGNSGTPIGAIVGGVVGGVTSLVAVVLMTFFYLRRRKRRTAGTTSQPLMQSMVSAEMSMAQNQTSSDSNPNDGSESLQTGGICELQGQQRQEPSVHELPSQISHHHRGQIHELA</sequence>
<evidence type="ECO:0000256" key="1">
    <source>
        <dbReference type="SAM" id="MobiDB-lite"/>
    </source>
</evidence>
<keyword evidence="2" id="KW-0472">Membrane</keyword>
<organism evidence="3 4">
    <name type="scientific">Claviceps arundinis</name>
    <dbReference type="NCBI Taxonomy" id="1623583"/>
    <lineage>
        <taxon>Eukaryota</taxon>
        <taxon>Fungi</taxon>
        <taxon>Dikarya</taxon>
        <taxon>Ascomycota</taxon>
        <taxon>Pezizomycotina</taxon>
        <taxon>Sordariomycetes</taxon>
        <taxon>Hypocreomycetidae</taxon>
        <taxon>Hypocreales</taxon>
        <taxon>Clavicipitaceae</taxon>
        <taxon>Claviceps</taxon>
    </lineage>
</organism>
<evidence type="ECO:0000256" key="2">
    <source>
        <dbReference type="SAM" id="Phobius"/>
    </source>
</evidence>
<reference evidence="3" key="1">
    <citation type="journal article" date="2020" name="bioRxiv">
        <title>Whole genome comparisons of ergot fungi reveals the divergence and evolution of species within the genus Claviceps are the result of varying mechanisms driving genome evolution and host range expansion.</title>
        <authorList>
            <person name="Wyka S.A."/>
            <person name="Mondo S.J."/>
            <person name="Liu M."/>
            <person name="Dettman J."/>
            <person name="Nalam V."/>
            <person name="Broders K.D."/>
        </authorList>
    </citation>
    <scope>NUCLEOTIDE SEQUENCE</scope>
    <source>
        <strain evidence="3">CCC 1102</strain>
    </source>
</reference>
<dbReference type="Proteomes" id="UP000784919">
    <property type="component" value="Unassembled WGS sequence"/>
</dbReference>
<accession>A0A9P7MZA0</accession>
<name>A0A9P7MZA0_9HYPO</name>
<feature type="transmembrane region" description="Helical" evidence="2">
    <location>
        <begin position="306"/>
        <end position="331"/>
    </location>
</feature>
<dbReference type="EMBL" id="SRPS01000014">
    <property type="protein sequence ID" value="KAG5976743.1"/>
    <property type="molecule type" value="Genomic_DNA"/>
</dbReference>
<proteinExistence type="predicted"/>
<keyword evidence="2" id="KW-0812">Transmembrane</keyword>
<feature type="compositionally biased region" description="Polar residues" evidence="1">
    <location>
        <begin position="355"/>
        <end position="377"/>
    </location>
</feature>